<evidence type="ECO:0000313" key="7">
    <source>
        <dbReference type="RefSeq" id="XP_032823933.1"/>
    </source>
</evidence>
<keyword evidence="2 5" id="KW-0732">Signal</keyword>
<feature type="chain" id="PRO_5042618147" evidence="5">
    <location>
        <begin position="45"/>
        <end position="509"/>
    </location>
</feature>
<keyword evidence="6" id="KW-1185">Reference proteome</keyword>
<evidence type="ECO:0000313" key="6">
    <source>
        <dbReference type="Proteomes" id="UP001318040"/>
    </source>
</evidence>
<keyword evidence="3" id="KW-0677">Repeat</keyword>
<dbReference type="InterPro" id="IPR032675">
    <property type="entry name" value="LRR_dom_sf"/>
</dbReference>
<dbReference type="PANTHER" id="PTHR24369:SF210">
    <property type="entry name" value="CHAOPTIN-RELATED"/>
    <property type="match status" value="1"/>
</dbReference>
<dbReference type="InterPro" id="IPR003591">
    <property type="entry name" value="Leu-rich_rpt_typical-subtyp"/>
</dbReference>
<dbReference type="PROSITE" id="PS51450">
    <property type="entry name" value="LRR"/>
    <property type="match status" value="1"/>
</dbReference>
<dbReference type="Gene3D" id="3.80.10.10">
    <property type="entry name" value="Ribonuclease Inhibitor"/>
    <property type="match status" value="1"/>
</dbReference>
<dbReference type="InterPro" id="IPR050541">
    <property type="entry name" value="LRR_TM_domain-containing"/>
</dbReference>
<dbReference type="InterPro" id="IPR001611">
    <property type="entry name" value="Leu-rich_rpt"/>
</dbReference>
<dbReference type="Pfam" id="PF13855">
    <property type="entry name" value="LRR_8"/>
    <property type="match status" value="2"/>
</dbReference>
<organism evidence="6 7">
    <name type="scientific">Petromyzon marinus</name>
    <name type="common">Sea lamprey</name>
    <dbReference type="NCBI Taxonomy" id="7757"/>
    <lineage>
        <taxon>Eukaryota</taxon>
        <taxon>Metazoa</taxon>
        <taxon>Chordata</taxon>
        <taxon>Craniata</taxon>
        <taxon>Vertebrata</taxon>
        <taxon>Cyclostomata</taxon>
        <taxon>Hyperoartia</taxon>
        <taxon>Petromyzontiformes</taxon>
        <taxon>Petromyzontidae</taxon>
        <taxon>Petromyzon</taxon>
    </lineage>
</organism>
<accession>A0AAJ7TTP5</accession>
<evidence type="ECO:0000256" key="4">
    <source>
        <dbReference type="SAM" id="MobiDB-lite"/>
    </source>
</evidence>
<dbReference type="RefSeq" id="XP_032823933.1">
    <property type="nucleotide sequence ID" value="XM_032968042.1"/>
</dbReference>
<dbReference type="SMART" id="SM00369">
    <property type="entry name" value="LRR_TYP"/>
    <property type="match status" value="7"/>
</dbReference>
<evidence type="ECO:0000256" key="3">
    <source>
        <dbReference type="ARBA" id="ARBA00022737"/>
    </source>
</evidence>
<dbReference type="Proteomes" id="UP001318040">
    <property type="component" value="Chromosome 38"/>
</dbReference>
<dbReference type="PANTHER" id="PTHR24369">
    <property type="entry name" value="ANTIGEN BSP, PUTATIVE-RELATED"/>
    <property type="match status" value="1"/>
</dbReference>
<dbReference type="AlphaFoldDB" id="A0AAJ7TTP5"/>
<dbReference type="KEGG" id="pmrn:116950318"/>
<feature type="region of interest" description="Disordered" evidence="4">
    <location>
        <begin position="435"/>
        <end position="476"/>
    </location>
</feature>
<reference evidence="7" key="1">
    <citation type="submission" date="2025-08" db="UniProtKB">
        <authorList>
            <consortium name="RefSeq"/>
        </authorList>
    </citation>
    <scope>IDENTIFICATION</scope>
    <source>
        <tissue evidence="7">Sperm</tissue>
    </source>
</reference>
<evidence type="ECO:0000256" key="5">
    <source>
        <dbReference type="SAM" id="SignalP"/>
    </source>
</evidence>
<protein>
    <submittedName>
        <fullName evidence="7">Reticulon-4 receptor-like 2</fullName>
    </submittedName>
</protein>
<feature type="region of interest" description="Disordered" evidence="4">
    <location>
        <begin position="347"/>
        <end position="368"/>
    </location>
</feature>
<dbReference type="GO" id="GO:0005886">
    <property type="term" value="C:plasma membrane"/>
    <property type="evidence" value="ECO:0007669"/>
    <property type="project" value="TreeGrafter"/>
</dbReference>
<name>A0AAJ7TTP5_PETMA</name>
<evidence type="ECO:0000256" key="2">
    <source>
        <dbReference type="ARBA" id="ARBA00022729"/>
    </source>
</evidence>
<evidence type="ECO:0000256" key="1">
    <source>
        <dbReference type="ARBA" id="ARBA00022614"/>
    </source>
</evidence>
<gene>
    <name evidence="7" type="primary">LOC116950318</name>
</gene>
<dbReference type="SUPFAM" id="SSF52058">
    <property type="entry name" value="L domain-like"/>
    <property type="match status" value="1"/>
</dbReference>
<proteinExistence type="predicted"/>
<keyword evidence="1" id="KW-0433">Leucine-rich repeat</keyword>
<feature type="signal peptide" evidence="5">
    <location>
        <begin position="1"/>
        <end position="44"/>
    </location>
</feature>
<sequence>MSRLRVNAILGLDVSGSGGGGSSSSTAGLGFVCLLLLWLSPASTSDCPKNCSCYMLPVTANCQSLGFVRIPSGLPRNSHRVLLQNNRITAVPRENALSPDTVALSLFSNNITIIQPGAFAAFSRLDELDLGNNRYLQWLDADTFLGLVNLHTLHLYRCGLQELPDRVFAGLRGLQHLYLQQNELMHLQDDLFGELSNLTHLFLHGNKLLSLSDNVFRGLHSLDKLLLHHNRLRAIRRRIFRGLSALSTLYLFNNELTELSGHAMGDLSGLQYLRLNNNTWACDCRLFSLWEWFKRFRGSSTEVVCHSPSNLVNRNLRSLAENTFMSCNLGPTSSTFYAVATHPFRPDKASGTRAPKTPAAPGIGVGGGVGGGGDAKTSAVAISPIVKVPTRRKCRKHTAARARANAAGQGYLDGKQERDGAAGELPHLDTYFKELDDDVGGGGTQPASPKCSRNKKEGADLQHGGQAAGGGAAGRVHGRPGAGFDAVARCALGPVAAVAFVRLARGPLV</sequence>